<reference evidence="2 3" key="1">
    <citation type="journal article" date="2014" name="Int. J. Syst. Evol. Microbiol.">
        <title>Complete genome sequence of Corynebacterium casei LMG S-19264T (=DSM 44701T), isolated from a smear-ripened cheese.</title>
        <authorList>
            <consortium name="US DOE Joint Genome Institute (JGI-PGF)"/>
            <person name="Walter F."/>
            <person name="Albersmeier A."/>
            <person name="Kalinowski J."/>
            <person name="Ruckert C."/>
        </authorList>
    </citation>
    <scope>NUCLEOTIDE SEQUENCE [LARGE SCALE GENOMIC DNA]</scope>
    <source>
        <strain evidence="2 3">CGMCC 1.12925</strain>
    </source>
</reference>
<name>A0A916ZWH9_9FLAO</name>
<dbReference type="PANTHER" id="PTHR43539">
    <property type="entry name" value="FLAVIN-BINDING MONOOXYGENASE-LIKE PROTEIN (AFU_ORTHOLOGUE AFUA_4G09220)"/>
    <property type="match status" value="1"/>
</dbReference>
<dbReference type="Gene3D" id="3.50.50.60">
    <property type="entry name" value="FAD/NAD(P)-binding domain"/>
    <property type="match status" value="1"/>
</dbReference>
<dbReference type="InterPro" id="IPR036188">
    <property type="entry name" value="FAD/NAD-bd_sf"/>
</dbReference>
<sequence length="357" mass="40774">MKGIYDYIIVGAAQAGLSMAYELKQLNKKILILDKESEVGASWLRRWDSLKLFTPTEFNNLKGLEFPAKKGHYPNKYEVADYFKKYVAKFNFPLQLNTLVEHIDKKDGIFKLTTDDGDFFAYQVVIATGPFHIPYTPRFSEKIDSDIYQSHSNYYKNPDKLNDGPSLVVGAGDSGYQILDEISEHTNHKVYFAGDTNVSTLPQEIMGKTLWWWFTKLGYLDFSKKSWFGKYISQGKQPIIGTDVKGILKRKNVIPVGKCLNAEENTIVTEKKEINDIENIVWATGYRPNFTWIDGLELDKDGYPIHERGVSNIKGLYFIGLPWLHTRGSATLGGIKKDATYLSEFIQQQKENKAEFA</sequence>
<dbReference type="GO" id="GO:0004497">
    <property type="term" value="F:monooxygenase activity"/>
    <property type="evidence" value="ECO:0007669"/>
    <property type="project" value="TreeGrafter"/>
</dbReference>
<accession>A0A916ZWH9</accession>
<evidence type="ECO:0000313" key="2">
    <source>
        <dbReference type="EMBL" id="GGE16334.1"/>
    </source>
</evidence>
<keyword evidence="3" id="KW-1185">Reference proteome</keyword>
<dbReference type="GO" id="GO:0050660">
    <property type="term" value="F:flavin adenine dinucleotide binding"/>
    <property type="evidence" value="ECO:0007669"/>
    <property type="project" value="TreeGrafter"/>
</dbReference>
<organism evidence="2 3">
    <name type="scientific">Psychroflexus salis</name>
    <dbReference type="NCBI Taxonomy" id="1526574"/>
    <lineage>
        <taxon>Bacteria</taxon>
        <taxon>Pseudomonadati</taxon>
        <taxon>Bacteroidota</taxon>
        <taxon>Flavobacteriia</taxon>
        <taxon>Flavobacteriales</taxon>
        <taxon>Flavobacteriaceae</taxon>
        <taxon>Psychroflexus</taxon>
    </lineage>
</organism>
<evidence type="ECO:0000313" key="3">
    <source>
        <dbReference type="Proteomes" id="UP000599688"/>
    </source>
</evidence>
<dbReference type="EMBL" id="BMGL01000009">
    <property type="protein sequence ID" value="GGE16334.1"/>
    <property type="molecule type" value="Genomic_DNA"/>
</dbReference>
<proteinExistence type="predicted"/>
<dbReference type="SUPFAM" id="SSF51905">
    <property type="entry name" value="FAD/NAD(P)-binding domain"/>
    <property type="match status" value="1"/>
</dbReference>
<gene>
    <name evidence="2" type="primary">czcO</name>
    <name evidence="2" type="ORF">GCM10010831_17030</name>
</gene>
<dbReference type="AlphaFoldDB" id="A0A916ZWH9"/>
<evidence type="ECO:0000256" key="1">
    <source>
        <dbReference type="ARBA" id="ARBA00023002"/>
    </source>
</evidence>
<dbReference type="Proteomes" id="UP000599688">
    <property type="component" value="Unassembled WGS sequence"/>
</dbReference>
<protein>
    <submittedName>
        <fullName evidence="2">Oxidoreductase CzcO</fullName>
    </submittedName>
</protein>
<comment type="caution">
    <text evidence="2">The sequence shown here is derived from an EMBL/GenBank/DDBJ whole genome shotgun (WGS) entry which is preliminary data.</text>
</comment>
<dbReference type="PANTHER" id="PTHR43539:SF78">
    <property type="entry name" value="FLAVIN-CONTAINING MONOOXYGENASE"/>
    <property type="match status" value="1"/>
</dbReference>
<dbReference type="Pfam" id="PF13738">
    <property type="entry name" value="Pyr_redox_3"/>
    <property type="match status" value="1"/>
</dbReference>
<keyword evidence="1" id="KW-0560">Oxidoreductase</keyword>
<dbReference type="InterPro" id="IPR050982">
    <property type="entry name" value="Auxin_biosynth/cation_transpt"/>
</dbReference>